<reference evidence="1" key="1">
    <citation type="submission" date="2020-12" db="EMBL/GenBank/DDBJ databases">
        <title>The genome sequence of Inhella sp. 4Y17.</title>
        <authorList>
            <person name="Liu Y."/>
        </authorList>
    </citation>
    <scope>NUCLEOTIDE SEQUENCE</scope>
    <source>
        <strain evidence="1">4Y10</strain>
    </source>
</reference>
<name>A0A931N9K1_9BURK</name>
<dbReference type="GO" id="GO:0030234">
    <property type="term" value="F:enzyme regulator activity"/>
    <property type="evidence" value="ECO:0007669"/>
    <property type="project" value="InterPro"/>
</dbReference>
<dbReference type="Pfam" id="PF00543">
    <property type="entry name" value="P-II"/>
    <property type="match status" value="1"/>
</dbReference>
<evidence type="ECO:0000313" key="1">
    <source>
        <dbReference type="EMBL" id="MBH9551448.1"/>
    </source>
</evidence>
<organism evidence="1 2">
    <name type="scientific">Inhella gelatinilytica</name>
    <dbReference type="NCBI Taxonomy" id="2795030"/>
    <lineage>
        <taxon>Bacteria</taxon>
        <taxon>Pseudomonadati</taxon>
        <taxon>Pseudomonadota</taxon>
        <taxon>Betaproteobacteria</taxon>
        <taxon>Burkholderiales</taxon>
        <taxon>Sphaerotilaceae</taxon>
        <taxon>Inhella</taxon>
    </lineage>
</organism>
<dbReference type="AlphaFoldDB" id="A0A931N9K1"/>
<keyword evidence="2" id="KW-1185">Reference proteome</keyword>
<dbReference type="RefSeq" id="WP_198099062.1">
    <property type="nucleotide sequence ID" value="NZ_JAEDAL010000001.1"/>
</dbReference>
<dbReference type="InterPro" id="IPR015867">
    <property type="entry name" value="N-reg_PII/ATP_PRibTrfase_C"/>
</dbReference>
<proteinExistence type="predicted"/>
<dbReference type="EMBL" id="JAEDAL010000001">
    <property type="protein sequence ID" value="MBH9551448.1"/>
    <property type="molecule type" value="Genomic_DNA"/>
</dbReference>
<dbReference type="GO" id="GO:0006808">
    <property type="term" value="P:regulation of nitrogen utilization"/>
    <property type="evidence" value="ECO:0007669"/>
    <property type="project" value="InterPro"/>
</dbReference>
<protein>
    <submittedName>
        <fullName evidence="1">Transcriptional regulator</fullName>
    </submittedName>
</protein>
<gene>
    <name evidence="1" type="ORF">I7X43_01190</name>
</gene>
<dbReference type="Gene3D" id="3.30.70.120">
    <property type="match status" value="1"/>
</dbReference>
<dbReference type="InterPro" id="IPR011322">
    <property type="entry name" value="N-reg_PII-like_a/b"/>
</dbReference>
<sequence>MSLTKHRKTQLKIVAEAALEPRLLAELRRHQIQAWTLYEVRGGFPEGERAGDWEGDRSIELRVTCDAAVADAIAETVLQRFAPHYSVLVSFTEVEVLRANLY</sequence>
<dbReference type="InterPro" id="IPR002187">
    <property type="entry name" value="N-reg_PII"/>
</dbReference>
<dbReference type="SUPFAM" id="SSF54913">
    <property type="entry name" value="GlnB-like"/>
    <property type="match status" value="1"/>
</dbReference>
<comment type="caution">
    <text evidence="1">The sequence shown here is derived from an EMBL/GenBank/DDBJ whole genome shotgun (WGS) entry which is preliminary data.</text>
</comment>
<dbReference type="Proteomes" id="UP000620139">
    <property type="component" value="Unassembled WGS sequence"/>
</dbReference>
<evidence type="ECO:0000313" key="2">
    <source>
        <dbReference type="Proteomes" id="UP000620139"/>
    </source>
</evidence>
<accession>A0A931N9K1</accession>